<evidence type="ECO:0000256" key="1">
    <source>
        <dbReference type="ARBA" id="ARBA00009477"/>
    </source>
</evidence>
<dbReference type="InterPro" id="IPR058625">
    <property type="entry name" value="MdtA-like_BSH"/>
</dbReference>
<dbReference type="RefSeq" id="WP_055986078.1">
    <property type="nucleotide sequence ID" value="NZ_FMZQ01000001.1"/>
</dbReference>
<proteinExistence type="inferred from homology"/>
<dbReference type="GO" id="GO:0015562">
    <property type="term" value="F:efflux transmembrane transporter activity"/>
    <property type="evidence" value="ECO:0007669"/>
    <property type="project" value="TreeGrafter"/>
</dbReference>
<dbReference type="InterPro" id="IPR006143">
    <property type="entry name" value="RND_pump_MFP"/>
</dbReference>
<accession>A0A1G6IAN5</accession>
<organism evidence="5 6">
    <name type="scientific">Ectopseudomonas chengduensis</name>
    <dbReference type="NCBI Taxonomy" id="489632"/>
    <lineage>
        <taxon>Bacteria</taxon>
        <taxon>Pseudomonadati</taxon>
        <taxon>Pseudomonadota</taxon>
        <taxon>Gammaproteobacteria</taxon>
        <taxon>Pseudomonadales</taxon>
        <taxon>Pseudomonadaceae</taxon>
        <taxon>Ectopseudomonas</taxon>
    </lineage>
</organism>
<dbReference type="Pfam" id="PF25917">
    <property type="entry name" value="BSH_RND"/>
    <property type="match status" value="1"/>
</dbReference>
<dbReference type="Proteomes" id="UP000199467">
    <property type="component" value="Unassembled WGS sequence"/>
</dbReference>
<dbReference type="Gene3D" id="2.40.30.170">
    <property type="match status" value="1"/>
</dbReference>
<protein>
    <submittedName>
        <fullName evidence="5">RND family efflux transporter, MFP subunit</fullName>
    </submittedName>
</protein>
<sequence>MNLRPLLCLCLPASLLLVGCDQAPAPQEQAPRLVKLFTVEDPASERLREFPARLKATEEAELSFRIGGQLKTLEVRQGQPVKRGQLIASIEDTDQRLRVRDRQASFDLANAQFKRIAQLLERQMISRSEYDQRKAALDSASAALSLARQELDYTRILAPFDGVAANTHVDNFQVVQAKQPIVTLQSGDSLDVLFQMPENLLTNLRSREDSVGYHPSVILDSLPDREFEAVYKEHSTQPDPKTLTYQVTLSMPRPEELNLLPGMSATVKIDFAKISRNPDNRLLVPVEAVFSPDSVAAEVKQVWVAREQDGTLRLTARQVEVGQLTRNGIEVLSGIEPGEQIVAVGGAELEEGQAVRPWVRERGL</sequence>
<dbReference type="GeneID" id="83644338"/>
<dbReference type="Gene3D" id="2.40.50.100">
    <property type="match status" value="1"/>
</dbReference>
<keyword evidence="2" id="KW-0175">Coiled coil</keyword>
<dbReference type="GO" id="GO:1990281">
    <property type="term" value="C:efflux pump complex"/>
    <property type="evidence" value="ECO:0007669"/>
    <property type="project" value="TreeGrafter"/>
</dbReference>
<dbReference type="PANTHER" id="PTHR30469">
    <property type="entry name" value="MULTIDRUG RESISTANCE PROTEIN MDTA"/>
    <property type="match status" value="1"/>
</dbReference>
<comment type="similarity">
    <text evidence="1">Belongs to the membrane fusion protein (MFP) (TC 8.A.1) family.</text>
</comment>
<feature type="domain" description="Multidrug resistance protein MdtA-like barrel-sandwich hybrid" evidence="4">
    <location>
        <begin position="59"/>
        <end position="180"/>
    </location>
</feature>
<dbReference type="Gene3D" id="1.10.287.470">
    <property type="entry name" value="Helix hairpin bin"/>
    <property type="match status" value="1"/>
</dbReference>
<dbReference type="PANTHER" id="PTHR30469:SF20">
    <property type="entry name" value="EFFLUX RND TRANSPORTER PERIPLASMIC ADAPTOR SUBUNIT"/>
    <property type="match status" value="1"/>
</dbReference>
<reference evidence="6" key="1">
    <citation type="submission" date="2016-10" db="EMBL/GenBank/DDBJ databases">
        <authorList>
            <person name="Varghese N."/>
            <person name="Submissions S."/>
        </authorList>
    </citation>
    <scope>NUCLEOTIDE SEQUENCE [LARGE SCALE GENOMIC DNA]</scope>
    <source>
        <strain evidence="6">DSM 26382</strain>
    </source>
</reference>
<evidence type="ECO:0000313" key="5">
    <source>
        <dbReference type="EMBL" id="SDC03587.1"/>
    </source>
</evidence>
<evidence type="ECO:0000256" key="2">
    <source>
        <dbReference type="ARBA" id="ARBA00023054"/>
    </source>
</evidence>
<dbReference type="Pfam" id="PF25876">
    <property type="entry name" value="HH_MFP_RND"/>
    <property type="match status" value="1"/>
</dbReference>
<dbReference type="InterPro" id="IPR058624">
    <property type="entry name" value="MdtA-like_HH"/>
</dbReference>
<gene>
    <name evidence="5" type="ORF">SAMN05216576_101171</name>
</gene>
<dbReference type="NCBIfam" id="TIGR01730">
    <property type="entry name" value="RND_mfp"/>
    <property type="match status" value="1"/>
</dbReference>
<dbReference type="SUPFAM" id="SSF111369">
    <property type="entry name" value="HlyD-like secretion proteins"/>
    <property type="match status" value="1"/>
</dbReference>
<evidence type="ECO:0000313" key="6">
    <source>
        <dbReference type="Proteomes" id="UP000199467"/>
    </source>
</evidence>
<evidence type="ECO:0000259" key="3">
    <source>
        <dbReference type="Pfam" id="PF25876"/>
    </source>
</evidence>
<keyword evidence="6" id="KW-1185">Reference proteome</keyword>
<name>A0A1G6IAN5_9GAMM</name>
<dbReference type="AlphaFoldDB" id="A0A1G6IAN5"/>
<dbReference type="Gene3D" id="2.40.420.20">
    <property type="match status" value="1"/>
</dbReference>
<evidence type="ECO:0000259" key="4">
    <source>
        <dbReference type="Pfam" id="PF25917"/>
    </source>
</evidence>
<feature type="domain" description="Multidrug resistance protein MdtA-like alpha-helical hairpin" evidence="3">
    <location>
        <begin position="103"/>
        <end position="154"/>
    </location>
</feature>
<dbReference type="PROSITE" id="PS51257">
    <property type="entry name" value="PROKAR_LIPOPROTEIN"/>
    <property type="match status" value="1"/>
</dbReference>
<dbReference type="EMBL" id="FMZQ01000001">
    <property type="protein sequence ID" value="SDC03587.1"/>
    <property type="molecule type" value="Genomic_DNA"/>
</dbReference>